<dbReference type="SUPFAM" id="SSF56112">
    <property type="entry name" value="Protein kinase-like (PK-like)"/>
    <property type="match status" value="1"/>
</dbReference>
<proteinExistence type="predicted"/>
<dbReference type="InterPro" id="IPR004119">
    <property type="entry name" value="EcKL"/>
</dbReference>
<feature type="domain" description="CHK kinase-like" evidence="1">
    <location>
        <begin position="130"/>
        <end position="328"/>
    </location>
</feature>
<comment type="caution">
    <text evidence="2">The sequence shown here is derived from an EMBL/GenBank/DDBJ whole genome shotgun (WGS) entry which is preliminary data.</text>
</comment>
<dbReference type="InterPro" id="IPR011009">
    <property type="entry name" value="Kinase-like_dom_sf"/>
</dbReference>
<accession>A0A5N5SYH1</accession>
<gene>
    <name evidence="2" type="ORF">Anas_05087</name>
</gene>
<dbReference type="EMBL" id="SEYY01018700">
    <property type="protein sequence ID" value="KAB7499082.1"/>
    <property type="molecule type" value="Genomic_DNA"/>
</dbReference>
<dbReference type="OrthoDB" id="8250698at2759"/>
<keyword evidence="3" id="KW-1185">Reference proteome</keyword>
<reference evidence="2 3" key="1">
    <citation type="journal article" date="2019" name="PLoS Biol.">
        <title>Sex chromosomes control vertical transmission of feminizing Wolbachia symbionts in an isopod.</title>
        <authorList>
            <person name="Becking T."/>
            <person name="Chebbi M.A."/>
            <person name="Giraud I."/>
            <person name="Moumen B."/>
            <person name="Laverre T."/>
            <person name="Caubet Y."/>
            <person name="Peccoud J."/>
            <person name="Gilbert C."/>
            <person name="Cordaux R."/>
        </authorList>
    </citation>
    <scope>NUCLEOTIDE SEQUENCE [LARGE SCALE GENOMIC DNA]</scope>
    <source>
        <strain evidence="2">ANa2</strain>
        <tissue evidence="2">Whole body excluding digestive tract and cuticle</tissue>
    </source>
</reference>
<dbReference type="Pfam" id="PF02958">
    <property type="entry name" value="EcKL"/>
    <property type="match status" value="1"/>
</dbReference>
<dbReference type="AlphaFoldDB" id="A0A5N5SYH1"/>
<dbReference type="Proteomes" id="UP000326759">
    <property type="component" value="Unassembled WGS sequence"/>
</dbReference>
<evidence type="ECO:0000313" key="2">
    <source>
        <dbReference type="EMBL" id="KAB7499082.1"/>
    </source>
</evidence>
<sequence length="420" mass="49083">MSGHNSYELITEELLKESLQNDKGKKAKLLSWSIKDFTNKGDGYTSFVTSVTIKYMDAKILSEVSYVLKLNPQRPISEMTDLAKDIFSREKVILTDVLGAMSKHLERLNLAPIKTPILFASYLEQEKEALVLENLRTQGFQMHERRIGHDYQHAFLVMEELGRFHASSLLLEEAIAPKTFMEAFEYFEEPWFDVNNKTFKVFEKLITSHAEGAIKFLNVIPLYEKCVKWLNSHMQNLGRYFLEGFKSNKPFEVLAHGDCWTNNMLFKYNSKNTPVDVRFLDLQASRIASPAVDLNFYLYSSLTGKARSKYFQEYLYLYYESFSKVLRLAQREVPFPFKDLEIEVEKRRILGLIIGIIALASIINLEDDDIVSCDETTEDVEQFEEKRKKKFEKMSKKEEFKDRYLSIFDEMIQSNIFDEI</sequence>
<dbReference type="SMART" id="SM00587">
    <property type="entry name" value="CHK"/>
    <property type="match status" value="1"/>
</dbReference>
<evidence type="ECO:0000313" key="3">
    <source>
        <dbReference type="Proteomes" id="UP000326759"/>
    </source>
</evidence>
<dbReference type="PANTHER" id="PTHR11012:SF30">
    <property type="entry name" value="PROTEIN KINASE-LIKE DOMAIN-CONTAINING"/>
    <property type="match status" value="1"/>
</dbReference>
<protein>
    <recommendedName>
        <fullName evidence="1">CHK kinase-like domain-containing protein</fullName>
    </recommendedName>
</protein>
<name>A0A5N5SYH1_9CRUS</name>
<evidence type="ECO:0000259" key="1">
    <source>
        <dbReference type="SMART" id="SM00587"/>
    </source>
</evidence>
<organism evidence="2 3">
    <name type="scientific">Armadillidium nasatum</name>
    <dbReference type="NCBI Taxonomy" id="96803"/>
    <lineage>
        <taxon>Eukaryota</taxon>
        <taxon>Metazoa</taxon>
        <taxon>Ecdysozoa</taxon>
        <taxon>Arthropoda</taxon>
        <taxon>Crustacea</taxon>
        <taxon>Multicrustacea</taxon>
        <taxon>Malacostraca</taxon>
        <taxon>Eumalacostraca</taxon>
        <taxon>Peracarida</taxon>
        <taxon>Isopoda</taxon>
        <taxon>Oniscidea</taxon>
        <taxon>Crinocheta</taxon>
        <taxon>Armadillidiidae</taxon>
        <taxon>Armadillidium</taxon>
    </lineage>
</organism>
<dbReference type="InterPro" id="IPR015897">
    <property type="entry name" value="CHK_kinase-like"/>
</dbReference>
<dbReference type="PANTHER" id="PTHR11012">
    <property type="entry name" value="PROTEIN KINASE-LIKE DOMAIN-CONTAINING"/>
    <property type="match status" value="1"/>
</dbReference>
<dbReference type="Gene3D" id="3.90.1200.10">
    <property type="match status" value="1"/>
</dbReference>